<evidence type="ECO:0000313" key="1">
    <source>
        <dbReference type="EMBL" id="EIM78378.1"/>
    </source>
</evidence>
<dbReference type="Proteomes" id="UP000005551">
    <property type="component" value="Unassembled WGS sequence"/>
</dbReference>
<name>I5C976_9BACT</name>
<sequence length="61" mass="6786">MCFHTLFLLRTVKAVKYAGKSCSLSYIRGRSALLFVLRLGAKFLQAESVFLQEMEAGSINA</sequence>
<dbReference type="AlphaFoldDB" id="I5C976"/>
<keyword evidence="2" id="KW-1185">Reference proteome</keyword>
<organism evidence="1 2">
    <name type="scientific">Nitritalea halalkaliphila LW7</name>
    <dbReference type="NCBI Taxonomy" id="1189621"/>
    <lineage>
        <taxon>Bacteria</taxon>
        <taxon>Pseudomonadati</taxon>
        <taxon>Bacteroidota</taxon>
        <taxon>Cytophagia</taxon>
        <taxon>Cytophagales</taxon>
        <taxon>Cyclobacteriaceae</taxon>
        <taxon>Nitritalea</taxon>
    </lineage>
</organism>
<proteinExistence type="predicted"/>
<evidence type="ECO:0000313" key="2">
    <source>
        <dbReference type="Proteomes" id="UP000005551"/>
    </source>
</evidence>
<comment type="caution">
    <text evidence="1">The sequence shown here is derived from an EMBL/GenBank/DDBJ whole genome shotgun (WGS) entry which is preliminary data.</text>
</comment>
<accession>I5C976</accession>
<reference evidence="1 2" key="1">
    <citation type="submission" date="2012-05" db="EMBL/GenBank/DDBJ databases">
        <title>Genome sequence of Nitritalea halalkaliphila LW7.</title>
        <authorList>
            <person name="Jangir P.K."/>
            <person name="Singh A."/>
            <person name="Shivaji S."/>
            <person name="Sharma R."/>
        </authorList>
    </citation>
    <scope>NUCLEOTIDE SEQUENCE [LARGE SCALE GENOMIC DNA]</scope>
    <source>
        <strain evidence="1 2">LW7</strain>
    </source>
</reference>
<dbReference type="STRING" id="1189621.A3SI_03860"/>
<dbReference type="EMBL" id="AJYA01000007">
    <property type="protein sequence ID" value="EIM78378.1"/>
    <property type="molecule type" value="Genomic_DNA"/>
</dbReference>
<protein>
    <submittedName>
        <fullName evidence="1">Uncharacterized protein</fullName>
    </submittedName>
</protein>
<gene>
    <name evidence="1" type="ORF">A3SI_03860</name>
</gene>